<sequence>MEQENMETLSAKLIEVALQHGFLGKCLVAQRASKRLDASVVAYVAGQVTHIALQVLENSVTPPAKMCSREAKPIGVHQLSTFLQWICQQQCFFLFFLLLLCIFVLGKPRVAGQEKSLANLHTGNYTQAELSPVFVEQELVTLTKGNSRIKISASVSNTEEPESPSGSESRLIRLVWRRSALTTIIILQYTTIIDSFEESESG</sequence>
<dbReference type="EMBL" id="VOFY01000016">
    <property type="protein sequence ID" value="KAA8584220.1"/>
    <property type="molecule type" value="Genomic_DNA"/>
</dbReference>
<proteinExistence type="predicted"/>
<name>A0A5J5CUK4_9PERO</name>
<comment type="caution">
    <text evidence="1">The sequence shown here is derived from an EMBL/GenBank/DDBJ whole genome shotgun (WGS) entry which is preliminary data.</text>
</comment>
<dbReference type="AlphaFoldDB" id="A0A5J5CUK4"/>
<gene>
    <name evidence="1" type="ORF">FQN60_008005</name>
</gene>
<evidence type="ECO:0000313" key="2">
    <source>
        <dbReference type="Proteomes" id="UP000327493"/>
    </source>
</evidence>
<keyword evidence="2" id="KW-1185">Reference proteome</keyword>
<reference evidence="1 2" key="1">
    <citation type="submission" date="2019-08" db="EMBL/GenBank/DDBJ databases">
        <title>A chromosome-level genome assembly, high-density linkage maps, and genome scans reveal the genomic architecture of hybrid incompatibilities underlying speciation via character displacement in darters (Percidae: Etheostominae).</title>
        <authorList>
            <person name="Moran R.L."/>
            <person name="Catchen J.M."/>
            <person name="Fuller R.C."/>
        </authorList>
    </citation>
    <scope>NUCLEOTIDE SEQUENCE [LARGE SCALE GENOMIC DNA]</scope>
    <source>
        <strain evidence="1">EspeVRDwgs_2016</strain>
        <tissue evidence="1">Muscle</tissue>
    </source>
</reference>
<evidence type="ECO:0000313" key="1">
    <source>
        <dbReference type="EMBL" id="KAA8584220.1"/>
    </source>
</evidence>
<accession>A0A5J5CUK4</accession>
<dbReference type="Proteomes" id="UP000327493">
    <property type="component" value="Chromosome 16"/>
</dbReference>
<protein>
    <submittedName>
        <fullName evidence="1">Uncharacterized protein</fullName>
    </submittedName>
</protein>
<organism evidence="1 2">
    <name type="scientific">Etheostoma spectabile</name>
    <name type="common">orangethroat darter</name>
    <dbReference type="NCBI Taxonomy" id="54343"/>
    <lineage>
        <taxon>Eukaryota</taxon>
        <taxon>Metazoa</taxon>
        <taxon>Chordata</taxon>
        <taxon>Craniata</taxon>
        <taxon>Vertebrata</taxon>
        <taxon>Euteleostomi</taxon>
        <taxon>Actinopterygii</taxon>
        <taxon>Neopterygii</taxon>
        <taxon>Teleostei</taxon>
        <taxon>Neoteleostei</taxon>
        <taxon>Acanthomorphata</taxon>
        <taxon>Eupercaria</taxon>
        <taxon>Perciformes</taxon>
        <taxon>Percoidei</taxon>
        <taxon>Percidae</taxon>
        <taxon>Etheostomatinae</taxon>
        <taxon>Etheostoma</taxon>
    </lineage>
</organism>